<organism evidence="2">
    <name type="scientific">Picea sitchensis</name>
    <name type="common">Sitka spruce</name>
    <name type="synonym">Pinus sitchensis</name>
    <dbReference type="NCBI Taxonomy" id="3332"/>
    <lineage>
        <taxon>Eukaryota</taxon>
        <taxon>Viridiplantae</taxon>
        <taxon>Streptophyta</taxon>
        <taxon>Embryophyta</taxon>
        <taxon>Tracheophyta</taxon>
        <taxon>Spermatophyta</taxon>
        <taxon>Pinopsida</taxon>
        <taxon>Pinidae</taxon>
        <taxon>Conifers I</taxon>
        <taxon>Pinales</taxon>
        <taxon>Pinaceae</taxon>
        <taxon>Picea</taxon>
    </lineage>
</organism>
<name>D5ACR4_PICSI</name>
<dbReference type="InterPro" id="IPR036047">
    <property type="entry name" value="F-box-like_dom_sf"/>
</dbReference>
<feature type="region of interest" description="Disordered" evidence="1">
    <location>
        <begin position="479"/>
        <end position="506"/>
    </location>
</feature>
<accession>D5ACR4</accession>
<dbReference type="EMBL" id="BT124053">
    <property type="protein sequence ID" value="ADE77333.1"/>
    <property type="molecule type" value="mRNA"/>
</dbReference>
<proteinExistence type="evidence at transcript level"/>
<evidence type="ECO:0008006" key="3">
    <source>
        <dbReference type="Google" id="ProtNLM"/>
    </source>
</evidence>
<dbReference type="SUPFAM" id="SSF81383">
    <property type="entry name" value="F-box domain"/>
    <property type="match status" value="1"/>
</dbReference>
<evidence type="ECO:0000256" key="1">
    <source>
        <dbReference type="SAM" id="MobiDB-lite"/>
    </source>
</evidence>
<dbReference type="InterPro" id="IPR032675">
    <property type="entry name" value="LRR_dom_sf"/>
</dbReference>
<dbReference type="SUPFAM" id="SSF52047">
    <property type="entry name" value="RNI-like"/>
    <property type="match status" value="1"/>
</dbReference>
<dbReference type="Gene3D" id="3.80.10.10">
    <property type="entry name" value="Ribonuclease Inhibitor"/>
    <property type="match status" value="2"/>
</dbReference>
<evidence type="ECO:0000313" key="2">
    <source>
        <dbReference type="EMBL" id="ADE77333.1"/>
    </source>
</evidence>
<dbReference type="AlphaFoldDB" id="D5ACR4"/>
<sequence length="517" mass="57786">MDVCRSESQLKRSCYRGHGFEARAHDIRFAASEAMDQLLETLLNNSDSQLLAESLERLLDKQASDRDKNVFLEKSLEFGHHLQEAAEKLARQRATHHNYIVWPLTHDLTVKVFSLLGTQSLCYAAATCTMFYKLSVDPACYADVELTTRGVSNMTVLKMVQRAGQCFRSLKLGSLPQRSKKSTGPFTVVDYNVDISPSADSFDKCWQYRNSNHDRKIFHLTRSCLDTLSLENGAAGSLLKTLHLYNIDEMDSKALCKAISFCPSLADLEVVGLHIQLRSLLNCLSSHCHHLERLCCQSSKTGRTEALKSRTCVQLVKGCPNLSSLALRGFKLNDQKVNVLLKGFHYLKLVDFSTAPVTGTFLRTLADSGNQPPLEILILRDSTRLKEAEVENFLFALSAGECKCLRHLDISNKDGLAAVNWFERYRNPCGEGIARLLSERPQLHLVAEFLTERSESESMLSSFDDSDDSGALRISLQSSEISTSEFSSDSSYSSNTSSDDDEIGSNAWNPAYQEFLI</sequence>
<reference evidence="2" key="1">
    <citation type="submission" date="2010-04" db="EMBL/GenBank/DDBJ databases">
        <authorList>
            <person name="Reid K.E."/>
            <person name="Liao N."/>
            <person name="Chan S."/>
            <person name="Docking R."/>
            <person name="Taylor G."/>
            <person name="Moore R."/>
            <person name="Mayo M."/>
            <person name="Munro S."/>
            <person name="King J."/>
            <person name="Yanchuk A."/>
            <person name="Holt R."/>
            <person name="Jones S."/>
            <person name="Marra M."/>
            <person name="Ritland C.E."/>
            <person name="Ritland K."/>
            <person name="Bohlmann J."/>
        </authorList>
    </citation>
    <scope>NUCLEOTIDE SEQUENCE</scope>
    <source>
        <tissue evidence="2">Bud</tissue>
    </source>
</reference>
<feature type="compositionally biased region" description="Low complexity" evidence="1">
    <location>
        <begin position="479"/>
        <end position="497"/>
    </location>
</feature>
<protein>
    <recommendedName>
        <fullName evidence="3">F-box domain-containing protein</fullName>
    </recommendedName>
</protein>